<feature type="region of interest" description="Disordered" evidence="1">
    <location>
        <begin position="244"/>
        <end position="273"/>
    </location>
</feature>
<keyword evidence="2" id="KW-1133">Transmembrane helix</keyword>
<dbReference type="InterPro" id="IPR009325">
    <property type="entry name" value="DUF983"/>
</dbReference>
<accession>A0A936ND52</accession>
<feature type="transmembrane region" description="Helical" evidence="2">
    <location>
        <begin position="206"/>
        <end position="230"/>
    </location>
</feature>
<keyword evidence="2" id="KW-0472">Membrane</keyword>
<evidence type="ECO:0000256" key="1">
    <source>
        <dbReference type="SAM" id="MobiDB-lite"/>
    </source>
</evidence>
<dbReference type="EMBL" id="JADJZA010000006">
    <property type="protein sequence ID" value="MBK9296856.1"/>
    <property type="molecule type" value="Genomic_DNA"/>
</dbReference>
<dbReference type="AlphaFoldDB" id="A0A936ND52"/>
<dbReference type="Proteomes" id="UP000727993">
    <property type="component" value="Unassembled WGS sequence"/>
</dbReference>
<proteinExistence type="predicted"/>
<feature type="transmembrane region" description="Helical" evidence="2">
    <location>
        <begin position="169"/>
        <end position="194"/>
    </location>
</feature>
<evidence type="ECO:0000256" key="2">
    <source>
        <dbReference type="SAM" id="Phobius"/>
    </source>
</evidence>
<comment type="caution">
    <text evidence="3">The sequence shown here is derived from an EMBL/GenBank/DDBJ whole genome shotgun (WGS) entry which is preliminary data.</text>
</comment>
<organism evidence="3 4">
    <name type="scientific">Candidatus Neomicrothrix subdominans</name>
    <dbReference type="NCBI Taxonomy" id="2954438"/>
    <lineage>
        <taxon>Bacteria</taxon>
        <taxon>Bacillati</taxon>
        <taxon>Actinomycetota</taxon>
        <taxon>Acidimicrobiia</taxon>
        <taxon>Acidimicrobiales</taxon>
        <taxon>Microthrixaceae</taxon>
        <taxon>Candidatus Neomicrothrix</taxon>
    </lineage>
</organism>
<sequence>MATSDRPEALSVAWEFPTGQTGWRSLTDLTLGYDPASALATPSIASALTDYEAGISALRGEHPATGATGIPLPQRGRVKAVVSRCGRTACEDPVTRIDPRTGRPRPTRPSGEPPTTMTQLGITSYRILFRGATRRCPVCGSGHLFSKWFNLAKHCPRCGLRFEREPGTFIGAIGMNTIVTFASLMGVVAIGVVLTQPDIPTVPLTVVAVSWAIFVSLAGLPFTKALWLAIDLLLSPLRDDEAPHAPRVLPSGNSPRAAKARTKPKVPARPDLN</sequence>
<evidence type="ECO:0000313" key="4">
    <source>
        <dbReference type="Proteomes" id="UP000727993"/>
    </source>
</evidence>
<feature type="compositionally biased region" description="Basic and acidic residues" evidence="1">
    <location>
        <begin position="92"/>
        <end position="101"/>
    </location>
</feature>
<evidence type="ECO:0000313" key="3">
    <source>
        <dbReference type="EMBL" id="MBK9296856.1"/>
    </source>
</evidence>
<reference evidence="3 4" key="1">
    <citation type="submission" date="2020-10" db="EMBL/GenBank/DDBJ databases">
        <title>Connecting structure to function with the recovery of over 1000 high-quality activated sludge metagenome-assembled genomes encoding full-length rRNA genes using long-read sequencing.</title>
        <authorList>
            <person name="Singleton C.M."/>
            <person name="Petriglieri F."/>
            <person name="Kristensen J.M."/>
            <person name="Kirkegaard R.H."/>
            <person name="Michaelsen T.Y."/>
            <person name="Andersen M.H."/>
            <person name="Karst S.M."/>
            <person name="Dueholm M.S."/>
            <person name="Nielsen P.H."/>
            <person name="Albertsen M."/>
        </authorList>
    </citation>
    <scope>NUCLEOTIDE SEQUENCE [LARGE SCALE GENOMIC DNA]</scope>
    <source>
        <strain evidence="3">Lyne_18-Q3-R50-59_MAXAC.006</strain>
    </source>
</reference>
<feature type="region of interest" description="Disordered" evidence="1">
    <location>
        <begin position="92"/>
        <end position="116"/>
    </location>
</feature>
<name>A0A936ND52_9ACTN</name>
<keyword evidence="2" id="KW-0812">Transmembrane</keyword>
<protein>
    <submittedName>
        <fullName evidence="3">DUF983 domain-containing protein</fullName>
    </submittedName>
</protein>
<gene>
    <name evidence="3" type="ORF">IPN02_08470</name>
</gene>
<dbReference type="Pfam" id="PF06170">
    <property type="entry name" value="DUF983"/>
    <property type="match status" value="1"/>
</dbReference>